<dbReference type="Proteomes" id="UP001374584">
    <property type="component" value="Unassembled WGS sequence"/>
</dbReference>
<name>A0AAN9QFL9_PHACN</name>
<organism evidence="1 2">
    <name type="scientific">Phaseolus coccineus</name>
    <name type="common">Scarlet runner bean</name>
    <name type="synonym">Phaseolus multiflorus</name>
    <dbReference type="NCBI Taxonomy" id="3886"/>
    <lineage>
        <taxon>Eukaryota</taxon>
        <taxon>Viridiplantae</taxon>
        <taxon>Streptophyta</taxon>
        <taxon>Embryophyta</taxon>
        <taxon>Tracheophyta</taxon>
        <taxon>Spermatophyta</taxon>
        <taxon>Magnoliopsida</taxon>
        <taxon>eudicotyledons</taxon>
        <taxon>Gunneridae</taxon>
        <taxon>Pentapetalae</taxon>
        <taxon>rosids</taxon>
        <taxon>fabids</taxon>
        <taxon>Fabales</taxon>
        <taxon>Fabaceae</taxon>
        <taxon>Papilionoideae</taxon>
        <taxon>50 kb inversion clade</taxon>
        <taxon>NPAAA clade</taxon>
        <taxon>indigoferoid/millettioid clade</taxon>
        <taxon>Phaseoleae</taxon>
        <taxon>Phaseolus</taxon>
    </lineage>
</organism>
<gene>
    <name evidence="1" type="ORF">VNO80_30178</name>
</gene>
<protein>
    <recommendedName>
        <fullName evidence="3">Rx N-terminal domain-containing protein</fullName>
    </recommendedName>
</protein>
<accession>A0AAN9QFL9</accession>
<evidence type="ECO:0000313" key="1">
    <source>
        <dbReference type="EMBL" id="KAK7333409.1"/>
    </source>
</evidence>
<evidence type="ECO:0000313" key="2">
    <source>
        <dbReference type="Proteomes" id="UP001374584"/>
    </source>
</evidence>
<dbReference type="Gene3D" id="1.20.5.4130">
    <property type="match status" value="1"/>
</dbReference>
<sequence>MAETSVLGWSACGFKVLEAVEMLRDLPKEVADVKDELEGFQDFINDTDKMAEAEKGNSRPERINKRLMRLREAALCMEDAFSNALETITACNNIIFILERTGSDS</sequence>
<proteinExistence type="predicted"/>
<keyword evidence="2" id="KW-1185">Reference proteome</keyword>
<reference evidence="1 2" key="1">
    <citation type="submission" date="2024-01" db="EMBL/GenBank/DDBJ databases">
        <title>The genomes of 5 underutilized Papilionoideae crops provide insights into root nodulation and disease resistanc.</title>
        <authorList>
            <person name="Jiang F."/>
        </authorList>
    </citation>
    <scope>NUCLEOTIDE SEQUENCE [LARGE SCALE GENOMIC DNA]</scope>
    <source>
        <strain evidence="1">JINMINGXINNONG_FW02</strain>
        <tissue evidence="1">Leaves</tissue>
    </source>
</reference>
<dbReference type="EMBL" id="JAYMYR010000011">
    <property type="protein sequence ID" value="KAK7333409.1"/>
    <property type="molecule type" value="Genomic_DNA"/>
</dbReference>
<comment type="caution">
    <text evidence="1">The sequence shown here is derived from an EMBL/GenBank/DDBJ whole genome shotgun (WGS) entry which is preliminary data.</text>
</comment>
<evidence type="ECO:0008006" key="3">
    <source>
        <dbReference type="Google" id="ProtNLM"/>
    </source>
</evidence>
<dbReference type="AlphaFoldDB" id="A0AAN9QFL9"/>